<dbReference type="GO" id="GO:0006808">
    <property type="term" value="P:regulation of nitrogen utilization"/>
    <property type="evidence" value="ECO:0007669"/>
    <property type="project" value="InterPro"/>
</dbReference>
<feature type="transmembrane region" description="Helical" evidence="5">
    <location>
        <begin position="23"/>
        <end position="43"/>
    </location>
</feature>
<comment type="caution">
    <text evidence="7">The sequence shown here is derived from an EMBL/GenBank/DDBJ whole genome shotgun (WGS) entry which is preliminary data.</text>
</comment>
<dbReference type="InterPro" id="IPR001902">
    <property type="entry name" value="SLC26A/SulP_fam"/>
</dbReference>
<dbReference type="InterPro" id="IPR002187">
    <property type="entry name" value="N-reg_PII"/>
</dbReference>
<sequence>MTHDREIPKGNAEGFIKYFKHDFVSGLSVFLIALPLCLGISIASGYPPIAGIFTAIVGSIVATLISNSELTIKGPAAGLIVIAVGCIEAFGGDGMAGGWTEIDVTAYRSALAVGVAAAALQVCFGFFRAGILGEFFPNSAVHGMLAAIGVIIIAKQIPVALGVVGSGGPLEMLRQIPAYVAEANPAIASIGVASILIMFLWPNVGKRFPIAKVLPSPLIVLLVAVPMGMLFDLMHSHSYTLQNHQYQLGEQYLVAMPDRVFGMFDQITTPDFSALRQPKAWTWVFMFFVIGSLESLLSAKAVDLIDPWRRKTNMDRDVIAVGVGNLCASMVGGLPMISEIVRSKANIDNGARTRFADLWHGIFLLVCVAMIPMVLHRIPMAALAAMLIYTGSRLAHPNEFMNVWRTGREQLLVFVVTLVAVLATDLLIGIGIGIATKAVIHLSNGVPLRSMFKPDIEIADDDGETVRIVAYKSAVFSNWIPIRRRIESVGLLERRNVEFDLSETEFVDHSVMDKLHEVEEDFTQAGLSFRVVGLDEHQPLASHQHAARRKGLCSIKRITMMTAPENEAMLTAECIRLGATGYTSVDCRGVGKQGIDNESIVAISQVRIEVMATQDVCTSILDFIRREVQPNHRLTFMVESVQVSRLHAFVTPPKDSPSHNQPVEA</sequence>
<feature type="transmembrane region" description="Helical" evidence="5">
    <location>
        <begin position="318"/>
        <end position="338"/>
    </location>
</feature>
<dbReference type="GO" id="GO:0016020">
    <property type="term" value="C:membrane"/>
    <property type="evidence" value="ECO:0007669"/>
    <property type="project" value="UniProtKB-SubCell"/>
</dbReference>
<feature type="transmembrane region" description="Helical" evidence="5">
    <location>
        <begin position="139"/>
        <end position="163"/>
    </location>
</feature>
<evidence type="ECO:0000256" key="1">
    <source>
        <dbReference type="ARBA" id="ARBA00004141"/>
    </source>
</evidence>
<evidence type="ECO:0000313" key="7">
    <source>
        <dbReference type="EMBL" id="TWU46271.1"/>
    </source>
</evidence>
<feature type="transmembrane region" description="Helical" evidence="5">
    <location>
        <begin position="280"/>
        <end position="297"/>
    </location>
</feature>
<dbReference type="Proteomes" id="UP000318288">
    <property type="component" value="Unassembled WGS sequence"/>
</dbReference>
<dbReference type="OrthoDB" id="9769739at2"/>
<feature type="transmembrane region" description="Helical" evidence="5">
    <location>
        <begin position="213"/>
        <end position="231"/>
    </location>
</feature>
<feature type="transmembrane region" description="Helical" evidence="5">
    <location>
        <begin position="77"/>
        <end position="100"/>
    </location>
</feature>
<dbReference type="PANTHER" id="PTHR11814">
    <property type="entry name" value="SULFATE TRANSPORTER"/>
    <property type="match status" value="1"/>
</dbReference>
<feature type="domain" description="SLC26A/SulP transporter" evidence="6">
    <location>
        <begin position="19"/>
        <end position="417"/>
    </location>
</feature>
<evidence type="ECO:0000259" key="6">
    <source>
        <dbReference type="Pfam" id="PF00916"/>
    </source>
</evidence>
<gene>
    <name evidence="7" type="primary">dauA_1</name>
    <name evidence="7" type="ORF">Poly51_56670</name>
</gene>
<feature type="transmembrane region" description="Helical" evidence="5">
    <location>
        <begin position="49"/>
        <end position="65"/>
    </location>
</feature>
<evidence type="ECO:0000256" key="3">
    <source>
        <dbReference type="ARBA" id="ARBA00022989"/>
    </source>
</evidence>
<evidence type="ECO:0000256" key="4">
    <source>
        <dbReference type="ARBA" id="ARBA00023136"/>
    </source>
</evidence>
<evidence type="ECO:0000256" key="2">
    <source>
        <dbReference type="ARBA" id="ARBA00022692"/>
    </source>
</evidence>
<keyword evidence="2 5" id="KW-0812">Transmembrane</keyword>
<dbReference type="GO" id="GO:0030234">
    <property type="term" value="F:enzyme regulator activity"/>
    <property type="evidence" value="ECO:0007669"/>
    <property type="project" value="InterPro"/>
</dbReference>
<dbReference type="InterPro" id="IPR011547">
    <property type="entry name" value="SLC26A/SulP_dom"/>
</dbReference>
<keyword evidence="4 5" id="KW-0472">Membrane</keyword>
<dbReference type="EMBL" id="SJPW01000008">
    <property type="protein sequence ID" value="TWU46271.1"/>
    <property type="molecule type" value="Genomic_DNA"/>
</dbReference>
<feature type="transmembrane region" description="Helical" evidence="5">
    <location>
        <begin position="106"/>
        <end position="127"/>
    </location>
</feature>
<feature type="transmembrane region" description="Helical" evidence="5">
    <location>
        <begin position="183"/>
        <end position="201"/>
    </location>
</feature>
<dbReference type="Pfam" id="PF00543">
    <property type="entry name" value="P-II"/>
    <property type="match status" value="1"/>
</dbReference>
<dbReference type="Gene3D" id="3.30.70.120">
    <property type="match status" value="1"/>
</dbReference>
<feature type="transmembrane region" description="Helical" evidence="5">
    <location>
        <begin position="358"/>
        <end position="390"/>
    </location>
</feature>
<name>A0A5C6EEW7_9BACT</name>
<accession>A0A5C6EEW7</accession>
<dbReference type="InterPro" id="IPR015867">
    <property type="entry name" value="N-reg_PII/ATP_PRibTrfase_C"/>
</dbReference>
<keyword evidence="3 5" id="KW-1133">Transmembrane helix</keyword>
<dbReference type="RefSeq" id="WP_146462031.1">
    <property type="nucleotide sequence ID" value="NZ_SJPW01000008.1"/>
</dbReference>
<evidence type="ECO:0000313" key="8">
    <source>
        <dbReference type="Proteomes" id="UP000318288"/>
    </source>
</evidence>
<dbReference type="Pfam" id="PF00916">
    <property type="entry name" value="Sulfate_transp"/>
    <property type="match status" value="1"/>
</dbReference>
<keyword evidence="8" id="KW-1185">Reference proteome</keyword>
<dbReference type="GO" id="GO:0055085">
    <property type="term" value="P:transmembrane transport"/>
    <property type="evidence" value="ECO:0007669"/>
    <property type="project" value="InterPro"/>
</dbReference>
<dbReference type="AlphaFoldDB" id="A0A5C6EEW7"/>
<feature type="transmembrane region" description="Helical" evidence="5">
    <location>
        <begin position="411"/>
        <end position="434"/>
    </location>
</feature>
<comment type="subcellular location">
    <subcellularLocation>
        <location evidence="1">Membrane</location>
        <topology evidence="1">Multi-pass membrane protein</topology>
    </subcellularLocation>
</comment>
<dbReference type="SUPFAM" id="SSF54913">
    <property type="entry name" value="GlnB-like"/>
    <property type="match status" value="1"/>
</dbReference>
<reference evidence="7 8" key="1">
    <citation type="submission" date="2019-02" db="EMBL/GenBank/DDBJ databases">
        <title>Deep-cultivation of Planctomycetes and their phenomic and genomic characterization uncovers novel biology.</title>
        <authorList>
            <person name="Wiegand S."/>
            <person name="Jogler M."/>
            <person name="Boedeker C."/>
            <person name="Pinto D."/>
            <person name="Vollmers J."/>
            <person name="Rivas-Marin E."/>
            <person name="Kohn T."/>
            <person name="Peeters S.H."/>
            <person name="Heuer A."/>
            <person name="Rast P."/>
            <person name="Oberbeckmann S."/>
            <person name="Bunk B."/>
            <person name="Jeske O."/>
            <person name="Meyerdierks A."/>
            <person name="Storesund J.E."/>
            <person name="Kallscheuer N."/>
            <person name="Luecker S."/>
            <person name="Lage O.M."/>
            <person name="Pohl T."/>
            <person name="Merkel B.J."/>
            <person name="Hornburger P."/>
            <person name="Mueller R.-W."/>
            <person name="Bruemmer F."/>
            <person name="Labrenz M."/>
            <person name="Spormann A.M."/>
            <person name="Op Den Camp H."/>
            <person name="Overmann J."/>
            <person name="Amann R."/>
            <person name="Jetten M.S.M."/>
            <person name="Mascher T."/>
            <person name="Medema M.H."/>
            <person name="Devos D.P."/>
            <person name="Kaster A.-K."/>
            <person name="Ovreas L."/>
            <person name="Rohde M."/>
            <person name="Galperin M.Y."/>
            <person name="Jogler C."/>
        </authorList>
    </citation>
    <scope>NUCLEOTIDE SEQUENCE [LARGE SCALE GENOMIC DNA]</scope>
    <source>
        <strain evidence="7 8">Poly51</strain>
    </source>
</reference>
<protein>
    <submittedName>
        <fullName evidence="7">C4-dicarboxylic acid transporter DauA</fullName>
    </submittedName>
</protein>
<dbReference type="InterPro" id="IPR011322">
    <property type="entry name" value="N-reg_PII-like_a/b"/>
</dbReference>
<organism evidence="7 8">
    <name type="scientific">Rubripirellula tenax</name>
    <dbReference type="NCBI Taxonomy" id="2528015"/>
    <lineage>
        <taxon>Bacteria</taxon>
        <taxon>Pseudomonadati</taxon>
        <taxon>Planctomycetota</taxon>
        <taxon>Planctomycetia</taxon>
        <taxon>Pirellulales</taxon>
        <taxon>Pirellulaceae</taxon>
        <taxon>Rubripirellula</taxon>
    </lineage>
</organism>
<proteinExistence type="predicted"/>
<evidence type="ECO:0000256" key="5">
    <source>
        <dbReference type="SAM" id="Phobius"/>
    </source>
</evidence>